<sequence>MALEFHGTARLALRGATGRLWSDLHQPGGPSRTPLLVFFPDVLRPVVDPAALGRAGLTVLVPRPGGVADAITVVEWAAEHAAELDADPARLLVGGERSGAALAAAVARHARHQGWPPLQLFVLPAQPNREEPR</sequence>
<evidence type="ECO:0000313" key="2">
    <source>
        <dbReference type="EMBL" id="TQM38992.1"/>
    </source>
</evidence>
<dbReference type="Gene3D" id="3.40.50.1820">
    <property type="entry name" value="alpha/beta hydrolase"/>
    <property type="match status" value="1"/>
</dbReference>
<dbReference type="RefSeq" id="WP_246122536.1">
    <property type="nucleotide sequence ID" value="NZ_VFPH01000002.1"/>
</dbReference>
<evidence type="ECO:0000259" key="1">
    <source>
        <dbReference type="Pfam" id="PF07859"/>
    </source>
</evidence>
<comment type="caution">
    <text evidence="2">The sequence shown here is derived from an EMBL/GenBank/DDBJ whole genome shotgun (WGS) entry which is preliminary data.</text>
</comment>
<accession>A0A543FYT9</accession>
<reference evidence="2 3" key="1">
    <citation type="submission" date="2019-06" db="EMBL/GenBank/DDBJ databases">
        <title>Sequencing the genomes of 1000 actinobacteria strains.</title>
        <authorList>
            <person name="Klenk H.-P."/>
        </authorList>
    </citation>
    <scope>NUCLEOTIDE SEQUENCE [LARGE SCALE GENOMIC DNA]</scope>
    <source>
        <strain evidence="2 3">DSM 45511</strain>
    </source>
</reference>
<dbReference type="Pfam" id="PF07859">
    <property type="entry name" value="Abhydrolase_3"/>
    <property type="match status" value="1"/>
</dbReference>
<evidence type="ECO:0000313" key="3">
    <source>
        <dbReference type="Proteomes" id="UP000319818"/>
    </source>
</evidence>
<dbReference type="InterPro" id="IPR029058">
    <property type="entry name" value="AB_hydrolase_fold"/>
</dbReference>
<dbReference type="InterPro" id="IPR013094">
    <property type="entry name" value="AB_hydrolase_3"/>
</dbReference>
<name>A0A543FYT9_9PSEU</name>
<keyword evidence="3" id="KW-1185">Reference proteome</keyword>
<dbReference type="EMBL" id="VFPH01000002">
    <property type="protein sequence ID" value="TQM38992.1"/>
    <property type="molecule type" value="Genomic_DNA"/>
</dbReference>
<dbReference type="SUPFAM" id="SSF53474">
    <property type="entry name" value="alpha/beta-Hydrolases"/>
    <property type="match status" value="1"/>
</dbReference>
<dbReference type="Proteomes" id="UP000319818">
    <property type="component" value="Unassembled WGS sequence"/>
</dbReference>
<protein>
    <submittedName>
        <fullName evidence="2">Alpha/beta hydrolase family protein</fullName>
    </submittedName>
</protein>
<dbReference type="GO" id="GO:0016787">
    <property type="term" value="F:hydrolase activity"/>
    <property type="evidence" value="ECO:0007669"/>
    <property type="project" value="UniProtKB-KW"/>
</dbReference>
<feature type="domain" description="Alpha/beta hydrolase fold-3" evidence="1">
    <location>
        <begin position="63"/>
        <end position="124"/>
    </location>
</feature>
<keyword evidence="2" id="KW-0378">Hydrolase</keyword>
<dbReference type="AlphaFoldDB" id="A0A543FYT9"/>
<proteinExistence type="predicted"/>
<gene>
    <name evidence="2" type="ORF">FB388_6244</name>
</gene>
<organism evidence="2 3">
    <name type="scientific">Pseudonocardia cypriaca</name>
    <dbReference type="NCBI Taxonomy" id="882449"/>
    <lineage>
        <taxon>Bacteria</taxon>
        <taxon>Bacillati</taxon>
        <taxon>Actinomycetota</taxon>
        <taxon>Actinomycetes</taxon>
        <taxon>Pseudonocardiales</taxon>
        <taxon>Pseudonocardiaceae</taxon>
        <taxon>Pseudonocardia</taxon>
    </lineage>
</organism>